<comment type="similarity">
    <text evidence="2">Belongs to the UPF0014 family.</text>
</comment>
<protein>
    <submittedName>
        <fullName evidence="7">ABC transporter permease</fullName>
    </submittedName>
</protein>
<keyword evidence="3 6" id="KW-0812">Transmembrane</keyword>
<comment type="subcellular location">
    <subcellularLocation>
        <location evidence="1">Membrane</location>
        <topology evidence="1">Multi-pass membrane protein</topology>
    </subcellularLocation>
</comment>
<dbReference type="Pfam" id="PF03649">
    <property type="entry name" value="UPF0014"/>
    <property type="match status" value="1"/>
</dbReference>
<feature type="transmembrane region" description="Helical" evidence="6">
    <location>
        <begin position="6"/>
        <end position="27"/>
    </location>
</feature>
<feature type="transmembrane region" description="Helical" evidence="6">
    <location>
        <begin position="126"/>
        <end position="146"/>
    </location>
</feature>
<evidence type="ECO:0000256" key="2">
    <source>
        <dbReference type="ARBA" id="ARBA00005268"/>
    </source>
</evidence>
<organism evidence="7 8">
    <name type="scientific">Methylomarinum roseum</name>
    <dbReference type="NCBI Taxonomy" id="3067653"/>
    <lineage>
        <taxon>Bacteria</taxon>
        <taxon>Pseudomonadati</taxon>
        <taxon>Pseudomonadota</taxon>
        <taxon>Gammaproteobacteria</taxon>
        <taxon>Methylococcales</taxon>
        <taxon>Methylococcaceae</taxon>
        <taxon>Methylomarinum</taxon>
    </lineage>
</organism>
<sequence>MNNIQTIPLQNLAFILIPVLAVLVILFKWGQGAGHASYAILRMLVQLLLIGYVLNYLFASNSAPVTLLILAVMIIFSSWIALGTVKSMRNKLLWKAMLAVLTGGGLTLWMVVQPVLELHPWHQPRFVIPLAGMIFASAMNSISLAADRFQADKLNGAAYAEARNRALHTAMIPTINGLLAVGLVSLPGMMTGQILSGVSPFIAARYQIMVMTMIFAASGLSAACFLSLLKTNERN</sequence>
<feature type="transmembrane region" description="Helical" evidence="6">
    <location>
        <begin position="166"/>
        <end position="186"/>
    </location>
</feature>
<dbReference type="RefSeq" id="WP_349431537.1">
    <property type="nucleotide sequence ID" value="NZ_CP157743.1"/>
</dbReference>
<feature type="transmembrane region" description="Helical" evidence="6">
    <location>
        <begin position="65"/>
        <end position="85"/>
    </location>
</feature>
<dbReference type="PANTHER" id="PTHR30028">
    <property type="entry name" value="UPF0014 INNER MEMBRANE PROTEIN YBBM-RELATED"/>
    <property type="match status" value="1"/>
</dbReference>
<evidence type="ECO:0000256" key="4">
    <source>
        <dbReference type="ARBA" id="ARBA00022989"/>
    </source>
</evidence>
<evidence type="ECO:0000313" key="7">
    <source>
        <dbReference type="EMBL" id="XBS20204.1"/>
    </source>
</evidence>
<feature type="transmembrane region" description="Helical" evidence="6">
    <location>
        <begin position="39"/>
        <end position="59"/>
    </location>
</feature>
<evidence type="ECO:0000313" key="8">
    <source>
        <dbReference type="Proteomes" id="UP001225378"/>
    </source>
</evidence>
<gene>
    <name evidence="7" type="ORF">Q9L42_017920</name>
</gene>
<dbReference type="AlphaFoldDB" id="A0AAU7NTD1"/>
<keyword evidence="4 6" id="KW-1133">Transmembrane helix</keyword>
<dbReference type="GO" id="GO:0005886">
    <property type="term" value="C:plasma membrane"/>
    <property type="evidence" value="ECO:0007669"/>
    <property type="project" value="TreeGrafter"/>
</dbReference>
<dbReference type="Proteomes" id="UP001225378">
    <property type="component" value="Chromosome"/>
</dbReference>
<proteinExistence type="inferred from homology"/>
<evidence type="ECO:0000256" key="6">
    <source>
        <dbReference type="SAM" id="Phobius"/>
    </source>
</evidence>
<keyword evidence="5 6" id="KW-0472">Membrane</keyword>
<evidence type="ECO:0000256" key="3">
    <source>
        <dbReference type="ARBA" id="ARBA00022692"/>
    </source>
</evidence>
<dbReference type="EMBL" id="CP157743">
    <property type="protein sequence ID" value="XBS20204.1"/>
    <property type="molecule type" value="Genomic_DNA"/>
</dbReference>
<keyword evidence="8" id="KW-1185">Reference proteome</keyword>
<dbReference type="InterPro" id="IPR005226">
    <property type="entry name" value="UPF0014_fam"/>
</dbReference>
<evidence type="ECO:0000256" key="5">
    <source>
        <dbReference type="ARBA" id="ARBA00023136"/>
    </source>
</evidence>
<accession>A0AAU7NTD1</accession>
<dbReference type="KEGG" id="mech:Q9L42_017920"/>
<reference evidence="7 8" key="1">
    <citation type="journal article" date="2024" name="Microbiology">
        <title>Methylomarinum rosea sp. nov., a novel halophilic methanotrophic bacterium from the hypersaline Lake Elton.</title>
        <authorList>
            <person name="Suleimanov R.Z."/>
            <person name="Oshkin I.Y."/>
            <person name="Danilova O.V."/>
            <person name="Suzina N.E."/>
            <person name="Dedysh S.N."/>
        </authorList>
    </citation>
    <scope>NUCLEOTIDE SEQUENCE [LARGE SCALE GENOMIC DNA]</scope>
    <source>
        <strain evidence="7 8">Ch1-1</strain>
    </source>
</reference>
<name>A0AAU7NTD1_9GAMM</name>
<evidence type="ECO:0000256" key="1">
    <source>
        <dbReference type="ARBA" id="ARBA00004141"/>
    </source>
</evidence>
<dbReference type="PANTHER" id="PTHR30028:SF0">
    <property type="entry name" value="PROTEIN ALUMINUM SENSITIVE 3"/>
    <property type="match status" value="1"/>
</dbReference>
<feature type="transmembrane region" description="Helical" evidence="6">
    <location>
        <begin position="206"/>
        <end position="229"/>
    </location>
</feature>
<feature type="transmembrane region" description="Helical" evidence="6">
    <location>
        <begin position="92"/>
        <end position="111"/>
    </location>
</feature>